<evidence type="ECO:0000256" key="7">
    <source>
        <dbReference type="RuleBase" id="RU363032"/>
    </source>
</evidence>
<dbReference type="PANTHER" id="PTHR30193:SF37">
    <property type="entry name" value="INNER MEMBRANE ABC TRANSPORTER PERMEASE PROTEIN YCJO"/>
    <property type="match status" value="1"/>
</dbReference>
<evidence type="ECO:0000313" key="10">
    <source>
        <dbReference type="EMBL" id="GAA2239193.1"/>
    </source>
</evidence>
<dbReference type="SUPFAM" id="SSF161098">
    <property type="entry name" value="MetI-like"/>
    <property type="match status" value="1"/>
</dbReference>
<dbReference type="RefSeq" id="WP_259480923.1">
    <property type="nucleotide sequence ID" value="NZ_BAAAQY010000007.1"/>
</dbReference>
<comment type="similarity">
    <text evidence="7">Belongs to the binding-protein-dependent transport system permease family.</text>
</comment>
<keyword evidence="3" id="KW-1003">Cell membrane</keyword>
<dbReference type="EMBL" id="BAAAQY010000007">
    <property type="protein sequence ID" value="GAA2239193.1"/>
    <property type="molecule type" value="Genomic_DNA"/>
</dbReference>
<evidence type="ECO:0000256" key="1">
    <source>
        <dbReference type="ARBA" id="ARBA00004651"/>
    </source>
</evidence>
<comment type="caution">
    <text evidence="10">The sequence shown here is derived from an EMBL/GenBank/DDBJ whole genome shotgun (WGS) entry which is preliminary data.</text>
</comment>
<evidence type="ECO:0000256" key="3">
    <source>
        <dbReference type="ARBA" id="ARBA00022475"/>
    </source>
</evidence>
<feature type="transmembrane region" description="Helical" evidence="7">
    <location>
        <begin position="153"/>
        <end position="173"/>
    </location>
</feature>
<protein>
    <submittedName>
        <fullName evidence="10">Sugar ABC transporter permease</fullName>
    </submittedName>
</protein>
<feature type="region of interest" description="Disordered" evidence="8">
    <location>
        <begin position="1"/>
        <end position="52"/>
    </location>
</feature>
<organism evidence="10 11">
    <name type="scientific">Herbiconiux moechotypicola</name>
    <dbReference type="NCBI Taxonomy" id="637393"/>
    <lineage>
        <taxon>Bacteria</taxon>
        <taxon>Bacillati</taxon>
        <taxon>Actinomycetota</taxon>
        <taxon>Actinomycetes</taxon>
        <taxon>Micrococcales</taxon>
        <taxon>Microbacteriaceae</taxon>
        <taxon>Herbiconiux</taxon>
    </lineage>
</organism>
<evidence type="ECO:0000256" key="2">
    <source>
        <dbReference type="ARBA" id="ARBA00022448"/>
    </source>
</evidence>
<dbReference type="PANTHER" id="PTHR30193">
    <property type="entry name" value="ABC TRANSPORTER PERMEASE PROTEIN"/>
    <property type="match status" value="1"/>
</dbReference>
<keyword evidence="11" id="KW-1185">Reference proteome</keyword>
<keyword evidence="6 7" id="KW-0472">Membrane</keyword>
<keyword evidence="2 7" id="KW-0813">Transport</keyword>
<sequence length="336" mass="36406">MATAVHPEADTRARRPEPGGPGPGQNTPGRQSRSTPPAPPTKKRRGRGGVGGNSPAGLSWGLIIPSIAVVAIVSIFPIVYAINLSLHETSYMQVGDFIGLDNFLPIFTTPEGLAQIGRSLIYVVGSLLIAVPLSLGLANLLNQQVRFRRVFRILILLPWVVSQTVAALLWKWLVNPDYGALGLGDVFGNRIDFLANPVLAMVLLIVVNVWISYPLATILCLASLQTIPEELREAAEVDGAGPFRRFMQVTLPLMKPTLFVVAIQLTLLYFNMVTLVYTLTGGGPLDGTNVLSLSAYKESFEFFNLGLGAAYSVVLFAFNVLFGAAYIRLLRSEKND</sequence>
<feature type="transmembrane region" description="Helical" evidence="7">
    <location>
        <begin position="302"/>
        <end position="327"/>
    </location>
</feature>
<feature type="transmembrane region" description="Helical" evidence="7">
    <location>
        <begin position="120"/>
        <end position="141"/>
    </location>
</feature>
<dbReference type="Proteomes" id="UP001500929">
    <property type="component" value="Unassembled WGS sequence"/>
</dbReference>
<evidence type="ECO:0000256" key="8">
    <source>
        <dbReference type="SAM" id="MobiDB-lite"/>
    </source>
</evidence>
<feature type="transmembrane region" description="Helical" evidence="7">
    <location>
        <begin position="193"/>
        <end position="222"/>
    </location>
</feature>
<evidence type="ECO:0000256" key="6">
    <source>
        <dbReference type="ARBA" id="ARBA00023136"/>
    </source>
</evidence>
<dbReference type="PROSITE" id="PS50928">
    <property type="entry name" value="ABC_TM1"/>
    <property type="match status" value="1"/>
</dbReference>
<dbReference type="Pfam" id="PF00528">
    <property type="entry name" value="BPD_transp_1"/>
    <property type="match status" value="1"/>
</dbReference>
<feature type="transmembrane region" description="Helical" evidence="7">
    <location>
        <begin position="62"/>
        <end position="82"/>
    </location>
</feature>
<feature type="compositionally biased region" description="Low complexity" evidence="8">
    <location>
        <begin position="24"/>
        <end position="35"/>
    </location>
</feature>
<evidence type="ECO:0000256" key="4">
    <source>
        <dbReference type="ARBA" id="ARBA00022692"/>
    </source>
</evidence>
<name>A0ABP5QM92_9MICO</name>
<evidence type="ECO:0000313" key="11">
    <source>
        <dbReference type="Proteomes" id="UP001500929"/>
    </source>
</evidence>
<keyword evidence="4 7" id="KW-0812">Transmembrane</keyword>
<dbReference type="InterPro" id="IPR035906">
    <property type="entry name" value="MetI-like_sf"/>
</dbReference>
<dbReference type="Gene3D" id="1.10.3720.10">
    <property type="entry name" value="MetI-like"/>
    <property type="match status" value="1"/>
</dbReference>
<accession>A0ABP5QM92</accession>
<dbReference type="InterPro" id="IPR000515">
    <property type="entry name" value="MetI-like"/>
</dbReference>
<keyword evidence="5 7" id="KW-1133">Transmembrane helix</keyword>
<dbReference type="CDD" id="cd06261">
    <property type="entry name" value="TM_PBP2"/>
    <property type="match status" value="1"/>
</dbReference>
<feature type="compositionally biased region" description="Basic and acidic residues" evidence="8">
    <location>
        <begin position="7"/>
        <end position="17"/>
    </location>
</feature>
<feature type="domain" description="ABC transmembrane type-1" evidence="9">
    <location>
        <begin position="116"/>
        <end position="326"/>
    </location>
</feature>
<comment type="subcellular location">
    <subcellularLocation>
        <location evidence="1 7">Cell membrane</location>
        <topology evidence="1 7">Multi-pass membrane protein</topology>
    </subcellularLocation>
</comment>
<gene>
    <name evidence="10" type="ORF">GCM10009851_25560</name>
</gene>
<evidence type="ECO:0000256" key="5">
    <source>
        <dbReference type="ARBA" id="ARBA00022989"/>
    </source>
</evidence>
<proteinExistence type="inferred from homology"/>
<evidence type="ECO:0000259" key="9">
    <source>
        <dbReference type="PROSITE" id="PS50928"/>
    </source>
</evidence>
<feature type="transmembrane region" description="Helical" evidence="7">
    <location>
        <begin position="257"/>
        <end position="282"/>
    </location>
</feature>
<dbReference type="InterPro" id="IPR051393">
    <property type="entry name" value="ABC_transporter_permease"/>
</dbReference>
<reference evidence="11" key="1">
    <citation type="journal article" date="2019" name="Int. J. Syst. Evol. Microbiol.">
        <title>The Global Catalogue of Microorganisms (GCM) 10K type strain sequencing project: providing services to taxonomists for standard genome sequencing and annotation.</title>
        <authorList>
            <consortium name="The Broad Institute Genomics Platform"/>
            <consortium name="The Broad Institute Genome Sequencing Center for Infectious Disease"/>
            <person name="Wu L."/>
            <person name="Ma J."/>
        </authorList>
    </citation>
    <scope>NUCLEOTIDE SEQUENCE [LARGE SCALE GENOMIC DNA]</scope>
    <source>
        <strain evidence="11">JCM 16117</strain>
    </source>
</reference>